<proteinExistence type="predicted"/>
<accession>A0A6G8RV24</accession>
<keyword evidence="1" id="KW-0472">Membrane</keyword>
<dbReference type="InterPro" id="IPR011846">
    <property type="entry name" value="Cyd_oper_YbgE"/>
</dbReference>
<feature type="transmembrane region" description="Helical" evidence="1">
    <location>
        <begin position="16"/>
        <end position="38"/>
    </location>
</feature>
<dbReference type="Proteomes" id="UP000502297">
    <property type="component" value="Chromosome"/>
</dbReference>
<keyword evidence="3" id="KW-1185">Reference proteome</keyword>
<reference evidence="2 3" key="1">
    <citation type="submission" date="2020-03" db="EMBL/GenBank/DDBJ databases">
        <authorList>
            <person name="Zhu W."/>
        </authorList>
    </citation>
    <scope>NUCLEOTIDE SEQUENCE [LARGE SCALE GENOMIC DNA]</scope>
    <source>
        <strain evidence="2 3">323-1</strain>
    </source>
</reference>
<feature type="transmembrane region" description="Helical" evidence="1">
    <location>
        <begin position="75"/>
        <end position="97"/>
    </location>
</feature>
<protein>
    <submittedName>
        <fullName evidence="2">Cytochrome bd biosynthesis protein</fullName>
    </submittedName>
</protein>
<dbReference type="AlphaFoldDB" id="A0A6G8RV24"/>
<keyword evidence="1" id="KW-0812">Transmembrane</keyword>
<evidence type="ECO:0000256" key="1">
    <source>
        <dbReference type="SAM" id="Phobius"/>
    </source>
</evidence>
<evidence type="ECO:0000313" key="3">
    <source>
        <dbReference type="Proteomes" id="UP000502297"/>
    </source>
</evidence>
<dbReference type="KEGG" id="asha:G8E00_07415"/>
<name>A0A6G8RV24_9GAMM</name>
<sequence>MSEVAMPDENSKPNRLVMFISLMMALPLAAVLLVHPALMLDDNGHYSHRTMMLIMIGISGGFIYGVGFIPKFWLWKWLFSPFIAWPLMSLGYFTWLFT</sequence>
<keyword evidence="1" id="KW-1133">Transmembrane helix</keyword>
<feature type="transmembrane region" description="Helical" evidence="1">
    <location>
        <begin position="50"/>
        <end position="69"/>
    </location>
</feature>
<dbReference type="EMBL" id="CP049801">
    <property type="protein sequence ID" value="QIO05789.1"/>
    <property type="molecule type" value="Genomic_DNA"/>
</dbReference>
<evidence type="ECO:0000313" key="2">
    <source>
        <dbReference type="EMBL" id="QIO05789.1"/>
    </source>
</evidence>
<dbReference type="RefSeq" id="WP_166012897.1">
    <property type="nucleotide sequence ID" value="NZ_CP049801.1"/>
</dbReference>
<gene>
    <name evidence="2" type="ORF">G8E00_07415</name>
</gene>
<dbReference type="Pfam" id="PF09600">
    <property type="entry name" value="Cyd_oper_YbgE"/>
    <property type="match status" value="1"/>
</dbReference>
<organism evidence="2 3">
    <name type="scientific">Acinetobacter shaoyimingii</name>
    <dbReference type="NCBI Taxonomy" id="2715164"/>
    <lineage>
        <taxon>Bacteria</taxon>
        <taxon>Pseudomonadati</taxon>
        <taxon>Pseudomonadota</taxon>
        <taxon>Gammaproteobacteria</taxon>
        <taxon>Moraxellales</taxon>
        <taxon>Moraxellaceae</taxon>
        <taxon>Acinetobacter</taxon>
    </lineage>
</organism>